<dbReference type="RefSeq" id="WP_009538654.1">
    <property type="nucleotide sequence ID" value="NZ_ANHY01000002.1"/>
</dbReference>
<evidence type="ECO:0000256" key="3">
    <source>
        <dbReference type="SAM" id="SignalP"/>
    </source>
</evidence>
<dbReference type="AlphaFoldDB" id="K9H5H8"/>
<feature type="coiled-coil region" evidence="1">
    <location>
        <begin position="47"/>
        <end position="84"/>
    </location>
</feature>
<proteinExistence type="predicted"/>
<comment type="caution">
    <text evidence="4">The sequence shown here is derived from an EMBL/GenBank/DDBJ whole genome shotgun (WGS) entry which is preliminary data.</text>
</comment>
<sequence length="465" mass="48905">MTAIRPLQTGSLVTLSLALAACSGTPAPTAAGGGAGAATGTSTEAVYARLAAQEARLAAQAAELERQRRELEAQRQALSDLVLAAQTGRGLTVPPRAAERPQRAPAPQVAQAQAQAQAQAPAAAPQAPPPNAAAEEGSTAPGDAPQSTVREVDLAVIRDQGGVLTPQGTVIVEPEIEFSTSSSNRFFFEGVEIVEAVLFGVIEATETERERATAAVGARYGVTDRLEVDLRVPYTYSNDRTITTAVNALPGEGGVRDLEGYGIGDVEAGVHYQFNDGAEDWPIFIGNLRIKTPTGRGPFDVDRDPETGLETELPTGSGFWTVEPSITALVPADPVVIFGNLGYAYTPSRDVDLLIPNPGAVDTPTRIGTVDPGDSIGLSFGVGIGFNERFSISLGYEHDYIFGTETEVNGVTTKGDDAHSASMLLGGNYRFNDRTSVDLRIAAGLTEEAPDTRVTLRVPYRFPVD</sequence>
<dbReference type="EMBL" id="ANHY01000002">
    <property type="protein sequence ID" value="EKV32827.1"/>
    <property type="molecule type" value="Genomic_DNA"/>
</dbReference>
<organism evidence="4 5">
    <name type="scientific">Caenispirillum salinarum AK4</name>
    <dbReference type="NCBI Taxonomy" id="1238182"/>
    <lineage>
        <taxon>Bacteria</taxon>
        <taxon>Pseudomonadati</taxon>
        <taxon>Pseudomonadota</taxon>
        <taxon>Alphaproteobacteria</taxon>
        <taxon>Rhodospirillales</taxon>
        <taxon>Novispirillaceae</taxon>
        <taxon>Caenispirillum</taxon>
    </lineage>
</organism>
<accession>K9H5H8</accession>
<dbReference type="eggNOG" id="COG2885">
    <property type="taxonomic scope" value="Bacteria"/>
</dbReference>
<evidence type="ECO:0000313" key="4">
    <source>
        <dbReference type="EMBL" id="EKV32827.1"/>
    </source>
</evidence>
<dbReference type="SUPFAM" id="SSF56935">
    <property type="entry name" value="Porins"/>
    <property type="match status" value="1"/>
</dbReference>
<dbReference type="PROSITE" id="PS51257">
    <property type="entry name" value="PROKAR_LIPOPROTEIN"/>
    <property type="match status" value="1"/>
</dbReference>
<keyword evidence="3" id="KW-0732">Signal</keyword>
<evidence type="ECO:0000256" key="1">
    <source>
        <dbReference type="SAM" id="Coils"/>
    </source>
</evidence>
<feature type="region of interest" description="Disordered" evidence="2">
    <location>
        <begin position="89"/>
        <end position="146"/>
    </location>
</feature>
<feature type="compositionally biased region" description="Low complexity" evidence="2">
    <location>
        <begin position="103"/>
        <end position="125"/>
    </location>
</feature>
<keyword evidence="5" id="KW-1185">Reference proteome</keyword>
<dbReference type="InterPro" id="IPR025737">
    <property type="entry name" value="FApF"/>
</dbReference>
<feature type="chain" id="PRO_5003929763" description="Transporter" evidence="3">
    <location>
        <begin position="21"/>
        <end position="465"/>
    </location>
</feature>
<dbReference type="STRING" id="1238182.C882_1665"/>
<gene>
    <name evidence="4" type="ORF">C882_1665</name>
</gene>
<reference evidence="4 5" key="1">
    <citation type="journal article" date="2013" name="Genome Announc.">
        <title>Draft Genome Sequence of an Alphaproteobacterium, Caenispirillum salinarum AK4(T), Isolated from a Solar Saltern.</title>
        <authorList>
            <person name="Khatri I."/>
            <person name="Singh A."/>
            <person name="Korpole S."/>
            <person name="Pinnaka A.K."/>
            <person name="Subramanian S."/>
        </authorList>
    </citation>
    <scope>NUCLEOTIDE SEQUENCE [LARGE SCALE GENOMIC DNA]</scope>
    <source>
        <strain evidence="4 5">AK4</strain>
    </source>
</reference>
<evidence type="ECO:0000256" key="2">
    <source>
        <dbReference type="SAM" id="MobiDB-lite"/>
    </source>
</evidence>
<protein>
    <recommendedName>
        <fullName evidence="6">Transporter</fullName>
    </recommendedName>
</protein>
<name>K9H5H8_9PROT</name>
<dbReference type="OrthoDB" id="5297564at2"/>
<dbReference type="Gene3D" id="2.40.160.60">
    <property type="entry name" value="Outer membrane protein transport protein (OMPP1/FadL/TodX)"/>
    <property type="match status" value="1"/>
</dbReference>
<evidence type="ECO:0000313" key="5">
    <source>
        <dbReference type="Proteomes" id="UP000009881"/>
    </source>
</evidence>
<evidence type="ECO:0008006" key="6">
    <source>
        <dbReference type="Google" id="ProtNLM"/>
    </source>
</evidence>
<keyword evidence="1" id="KW-0175">Coiled coil</keyword>
<dbReference type="Proteomes" id="UP000009881">
    <property type="component" value="Unassembled WGS sequence"/>
</dbReference>
<feature type="signal peptide" evidence="3">
    <location>
        <begin position="1"/>
        <end position="20"/>
    </location>
</feature>
<dbReference type="Pfam" id="PF13557">
    <property type="entry name" value="Phenol_MetA_deg"/>
    <property type="match status" value="1"/>
</dbReference>